<dbReference type="InterPro" id="IPR001509">
    <property type="entry name" value="Epimerase_deHydtase"/>
</dbReference>
<dbReference type="InterPro" id="IPR051783">
    <property type="entry name" value="NAD(P)-dependent_oxidoreduct"/>
</dbReference>
<organism evidence="2 3">
    <name type="scientific">Sphingobacterium daejeonense</name>
    <dbReference type="NCBI Taxonomy" id="371142"/>
    <lineage>
        <taxon>Bacteria</taxon>
        <taxon>Pseudomonadati</taxon>
        <taxon>Bacteroidota</taxon>
        <taxon>Sphingobacteriia</taxon>
        <taxon>Sphingobacteriales</taxon>
        <taxon>Sphingobacteriaceae</taxon>
        <taxon>Sphingobacterium</taxon>
    </lineage>
</organism>
<dbReference type="Proteomes" id="UP001597205">
    <property type="component" value="Unassembled WGS sequence"/>
</dbReference>
<name>A0ABW3RMS9_9SPHI</name>
<dbReference type="EMBL" id="JBHTKY010000012">
    <property type="protein sequence ID" value="MFD1165847.1"/>
    <property type="molecule type" value="Genomic_DNA"/>
</dbReference>
<evidence type="ECO:0000313" key="3">
    <source>
        <dbReference type="Proteomes" id="UP001597205"/>
    </source>
</evidence>
<sequence>MKNLLILGCGWVGEELAYQLKGKGWNVWVTTTTPEKYHRLINDGIFAYIHDFDRDLSVDLPVDISFDAVINSIPATQRNSEAEIDHRFSFVFNALSFINYKKHIFLSSVGVYPDIDGTFDETFNQEELMTQKLRIAEKKMMSLPFSSTFRLGGLFGKNRIFGKYFQDKVVTTGDQPANFIHLDDVIGIIGQALETNLPIGYYNLVAPEHPSKKEVILKSAQKYMYSYPSSFDPKDSFQKVIVADKITNLLNYQFKYPSPLDF</sequence>
<dbReference type="RefSeq" id="WP_380896112.1">
    <property type="nucleotide sequence ID" value="NZ_JBHTKY010000012.1"/>
</dbReference>
<comment type="caution">
    <text evidence="2">The sequence shown here is derived from an EMBL/GenBank/DDBJ whole genome shotgun (WGS) entry which is preliminary data.</text>
</comment>
<reference evidence="3" key="1">
    <citation type="journal article" date="2019" name="Int. J. Syst. Evol. Microbiol.">
        <title>The Global Catalogue of Microorganisms (GCM) 10K type strain sequencing project: providing services to taxonomists for standard genome sequencing and annotation.</title>
        <authorList>
            <consortium name="The Broad Institute Genomics Platform"/>
            <consortium name="The Broad Institute Genome Sequencing Center for Infectious Disease"/>
            <person name="Wu L."/>
            <person name="Ma J."/>
        </authorList>
    </citation>
    <scope>NUCLEOTIDE SEQUENCE [LARGE SCALE GENOMIC DNA]</scope>
    <source>
        <strain evidence="3">CCUG 52468</strain>
    </source>
</reference>
<keyword evidence="3" id="KW-1185">Reference proteome</keyword>
<dbReference type="InterPro" id="IPR036291">
    <property type="entry name" value="NAD(P)-bd_dom_sf"/>
</dbReference>
<dbReference type="Gene3D" id="3.40.50.720">
    <property type="entry name" value="NAD(P)-binding Rossmann-like Domain"/>
    <property type="match status" value="1"/>
</dbReference>
<evidence type="ECO:0000259" key="1">
    <source>
        <dbReference type="Pfam" id="PF01370"/>
    </source>
</evidence>
<dbReference type="PANTHER" id="PTHR48079">
    <property type="entry name" value="PROTEIN YEEZ"/>
    <property type="match status" value="1"/>
</dbReference>
<proteinExistence type="predicted"/>
<feature type="domain" description="NAD-dependent epimerase/dehydratase" evidence="1">
    <location>
        <begin position="5"/>
        <end position="128"/>
    </location>
</feature>
<dbReference type="Pfam" id="PF01370">
    <property type="entry name" value="Epimerase"/>
    <property type="match status" value="1"/>
</dbReference>
<protein>
    <submittedName>
        <fullName evidence="2">NAD-dependent epimerase/dehydratase family protein</fullName>
    </submittedName>
</protein>
<accession>A0ABW3RMS9</accession>
<gene>
    <name evidence="2" type="ORF">ACFQ2C_09555</name>
</gene>
<evidence type="ECO:0000313" key="2">
    <source>
        <dbReference type="EMBL" id="MFD1165847.1"/>
    </source>
</evidence>
<dbReference type="PANTHER" id="PTHR48079:SF6">
    <property type="entry name" value="NAD(P)-BINDING DOMAIN-CONTAINING PROTEIN-RELATED"/>
    <property type="match status" value="1"/>
</dbReference>
<dbReference type="SUPFAM" id="SSF51735">
    <property type="entry name" value="NAD(P)-binding Rossmann-fold domains"/>
    <property type="match status" value="1"/>
</dbReference>